<evidence type="ECO:0008006" key="4">
    <source>
        <dbReference type="Google" id="ProtNLM"/>
    </source>
</evidence>
<name>A0ABN5PLP7_9ACTO</name>
<evidence type="ECO:0000313" key="2">
    <source>
        <dbReference type="EMBL" id="AYD89183.1"/>
    </source>
</evidence>
<evidence type="ECO:0000313" key="3">
    <source>
        <dbReference type="Proteomes" id="UP000273001"/>
    </source>
</evidence>
<feature type="region of interest" description="Disordered" evidence="1">
    <location>
        <begin position="1"/>
        <end position="22"/>
    </location>
</feature>
<dbReference type="InterPro" id="IPR015223">
    <property type="entry name" value="MipZ"/>
</dbReference>
<dbReference type="InterPro" id="IPR050625">
    <property type="entry name" value="ParA/MinD_ATPase"/>
</dbReference>
<dbReference type="Gene3D" id="3.40.50.300">
    <property type="entry name" value="P-loop containing nucleotide triphosphate hydrolases"/>
    <property type="match status" value="1"/>
</dbReference>
<accession>A0ABN5PLP7</accession>
<feature type="compositionally biased region" description="Basic and acidic residues" evidence="1">
    <location>
        <begin position="1"/>
        <end position="11"/>
    </location>
</feature>
<dbReference type="EMBL" id="CP032514">
    <property type="protein sequence ID" value="AYD89183.1"/>
    <property type="molecule type" value="Genomic_DNA"/>
</dbReference>
<dbReference type="Proteomes" id="UP000273001">
    <property type="component" value="Chromosome"/>
</dbReference>
<dbReference type="PANTHER" id="PTHR43384">
    <property type="entry name" value="SEPTUM SITE-DETERMINING PROTEIN MIND HOMOLOG, CHLOROPLASTIC-RELATED"/>
    <property type="match status" value="1"/>
</dbReference>
<protein>
    <recommendedName>
        <fullName evidence="4">MinD-like ATPase involved in chromosome partitioning or flagellar assembly</fullName>
    </recommendedName>
</protein>
<dbReference type="Pfam" id="PF09140">
    <property type="entry name" value="MipZ"/>
    <property type="match status" value="1"/>
</dbReference>
<sequence length="319" mass="34847">MSSVEDRDRWRSAAQEMGRADTGRHELPGAWRRVLRRVSLGAYRGLEPEAAWRHRVAVNRALAPMPDTGAGTVVVAQPKGGVGKSPVAVLVACGLEAYTRRTPVLWDCNENAGARWAVGRFDRTVEHLLGEPERGTVLTQVEAAAIDQDEQAYQVVAAPRRPRNLSDEEFAVVHSKLAQRFTQVVIDTGNTVTAANLVNAVARADVVVVPTDHATATMAPTLALFEVLEARWGRGAWSRRVVGVETGLVEDPDPEWREFFASSCAEVVEVPWDPHIAARGRLLWSRMAPGTREACLHLAGAVTDVYRSADDNNHDGGVR</sequence>
<evidence type="ECO:0000256" key="1">
    <source>
        <dbReference type="SAM" id="MobiDB-lite"/>
    </source>
</evidence>
<keyword evidence="3" id="KW-1185">Reference proteome</keyword>
<proteinExistence type="predicted"/>
<dbReference type="PANTHER" id="PTHR43384:SF14">
    <property type="entry name" value="ESX-1 SECRETION-ASSOCIATED PROTEIN ESPI"/>
    <property type="match status" value="1"/>
</dbReference>
<dbReference type="SUPFAM" id="SSF52540">
    <property type="entry name" value="P-loop containing nucleoside triphosphate hydrolases"/>
    <property type="match status" value="1"/>
</dbReference>
<organism evidence="2 3">
    <name type="scientific">Actinomyces lilanjuaniae</name>
    <dbReference type="NCBI Taxonomy" id="2321394"/>
    <lineage>
        <taxon>Bacteria</taxon>
        <taxon>Bacillati</taxon>
        <taxon>Actinomycetota</taxon>
        <taxon>Actinomycetes</taxon>
        <taxon>Actinomycetales</taxon>
        <taxon>Actinomycetaceae</taxon>
        <taxon>Actinomyces</taxon>
    </lineage>
</organism>
<reference evidence="2 3" key="1">
    <citation type="submission" date="2018-09" db="EMBL/GenBank/DDBJ databases">
        <authorList>
            <person name="Li J."/>
        </authorList>
    </citation>
    <scope>NUCLEOTIDE SEQUENCE [LARGE SCALE GENOMIC DNA]</scope>
    <source>
        <strain evidence="2 3">2129</strain>
    </source>
</reference>
<dbReference type="InterPro" id="IPR027417">
    <property type="entry name" value="P-loop_NTPase"/>
</dbReference>
<gene>
    <name evidence="2" type="ORF">D5R93_02320</name>
</gene>